<evidence type="ECO:0000313" key="3">
    <source>
        <dbReference type="Proteomes" id="UP000280698"/>
    </source>
</evidence>
<dbReference type="EMBL" id="RJLN01000046">
    <property type="protein sequence ID" value="RNL97939.1"/>
    <property type="molecule type" value="Genomic_DNA"/>
</dbReference>
<name>A0ABX9WG61_9ACTN</name>
<evidence type="ECO:0008006" key="4">
    <source>
        <dbReference type="Google" id="ProtNLM"/>
    </source>
</evidence>
<evidence type="ECO:0000313" key="2">
    <source>
        <dbReference type="EMBL" id="RNL97939.1"/>
    </source>
</evidence>
<dbReference type="Proteomes" id="UP000280698">
    <property type="component" value="Unassembled WGS sequence"/>
</dbReference>
<comment type="caution">
    <text evidence="2">The sequence shown here is derived from an EMBL/GenBank/DDBJ whole genome shotgun (WGS) entry which is preliminary data.</text>
</comment>
<keyword evidence="1" id="KW-0472">Membrane</keyword>
<sequence>MAELAAILLVVGALAVVLSLLSWLASRVRRRGVGGDVMGPLDEIWHPAAHRFRAEIEVHEERVLPLPAPGDRPHRP</sequence>
<dbReference type="RefSeq" id="WP_123241924.1">
    <property type="nucleotide sequence ID" value="NZ_JAAHBY010000046.1"/>
</dbReference>
<feature type="transmembrane region" description="Helical" evidence="1">
    <location>
        <begin position="6"/>
        <end position="25"/>
    </location>
</feature>
<organism evidence="2 3">
    <name type="scientific">Micromonospora solifontis</name>
    <dbReference type="NCBI Taxonomy" id="2487138"/>
    <lineage>
        <taxon>Bacteria</taxon>
        <taxon>Bacillati</taxon>
        <taxon>Actinomycetota</taxon>
        <taxon>Actinomycetes</taxon>
        <taxon>Micromonosporales</taxon>
        <taxon>Micromonosporaceae</taxon>
        <taxon>Micromonospora</taxon>
    </lineage>
</organism>
<keyword evidence="1" id="KW-0812">Transmembrane</keyword>
<accession>A0ABX9WG61</accession>
<keyword evidence="3" id="KW-1185">Reference proteome</keyword>
<proteinExistence type="predicted"/>
<keyword evidence="1" id="KW-1133">Transmembrane helix</keyword>
<evidence type="ECO:0000256" key="1">
    <source>
        <dbReference type="SAM" id="Phobius"/>
    </source>
</evidence>
<reference evidence="2 3" key="1">
    <citation type="submission" date="2018-11" db="EMBL/GenBank/DDBJ databases">
        <title>Micromonospora sp. PPF5-17, a new actinomycetes isolated from a hot spring soil.</title>
        <authorList>
            <person name="Thawai C."/>
        </authorList>
    </citation>
    <scope>NUCLEOTIDE SEQUENCE [LARGE SCALE GENOMIC DNA]</scope>
    <source>
        <strain evidence="2 3">PPF5-17</strain>
    </source>
</reference>
<gene>
    <name evidence="2" type="ORF">EFE23_17055</name>
</gene>
<protein>
    <recommendedName>
        <fullName evidence="4">Secreted protein</fullName>
    </recommendedName>
</protein>